<keyword evidence="3 4" id="KW-0694">RNA-binding</keyword>
<comment type="similarity">
    <text evidence="1 4">Belongs to the tRNA nucleotidyltransferase/poly(A) polymerase family.</text>
</comment>
<dbReference type="GO" id="GO:0052927">
    <property type="term" value="F:CC tRNA cytidylyltransferase activity"/>
    <property type="evidence" value="ECO:0007669"/>
    <property type="project" value="TreeGrafter"/>
</dbReference>
<evidence type="ECO:0000256" key="4">
    <source>
        <dbReference type="RuleBase" id="RU003953"/>
    </source>
</evidence>
<dbReference type="InParanoid" id="A0A2G5CFM9"/>
<dbReference type="SUPFAM" id="SSF81301">
    <property type="entry name" value="Nucleotidyltransferase"/>
    <property type="match status" value="1"/>
</dbReference>
<evidence type="ECO:0000256" key="3">
    <source>
        <dbReference type="ARBA" id="ARBA00022884"/>
    </source>
</evidence>
<dbReference type="InterPro" id="IPR043519">
    <property type="entry name" value="NT_sf"/>
</dbReference>
<evidence type="ECO:0000256" key="1">
    <source>
        <dbReference type="ARBA" id="ARBA00007265"/>
    </source>
</evidence>
<proteinExistence type="inferred from homology"/>
<dbReference type="STRING" id="218851.A0A2G5CFM9"/>
<dbReference type="CDD" id="cd05398">
    <property type="entry name" value="NT_ClassII-CCAase"/>
    <property type="match status" value="1"/>
</dbReference>
<dbReference type="GO" id="GO:0003723">
    <property type="term" value="F:RNA binding"/>
    <property type="evidence" value="ECO:0007669"/>
    <property type="project" value="UniProtKB-KW"/>
</dbReference>
<dbReference type="Gene3D" id="3.30.460.10">
    <property type="entry name" value="Beta Polymerase, domain 2"/>
    <property type="match status" value="1"/>
</dbReference>
<feature type="domain" description="Poly A polymerase head" evidence="5">
    <location>
        <begin position="35"/>
        <end position="175"/>
    </location>
</feature>
<name>A0A2G5CFM9_AQUCA</name>
<dbReference type="PANTHER" id="PTHR13734">
    <property type="entry name" value="TRNA-NUCLEOTIDYLTRANSFERASE"/>
    <property type="match status" value="1"/>
</dbReference>
<accession>A0A2G5CFM9</accession>
<protein>
    <recommendedName>
        <fullName evidence="5">Poly A polymerase head domain-containing protein</fullName>
    </recommendedName>
</protein>
<dbReference type="GO" id="GO:0001680">
    <property type="term" value="P:tRNA 3'-terminal CCA addition"/>
    <property type="evidence" value="ECO:0007669"/>
    <property type="project" value="TreeGrafter"/>
</dbReference>
<evidence type="ECO:0000313" key="6">
    <source>
        <dbReference type="EMBL" id="PIA30102.1"/>
    </source>
</evidence>
<dbReference type="SUPFAM" id="SSF81891">
    <property type="entry name" value="Poly A polymerase C-terminal region-like"/>
    <property type="match status" value="1"/>
</dbReference>
<reference evidence="6 7" key="1">
    <citation type="submission" date="2017-09" db="EMBL/GenBank/DDBJ databases">
        <title>WGS assembly of Aquilegia coerulea Goldsmith.</title>
        <authorList>
            <person name="Hodges S."/>
            <person name="Kramer E."/>
            <person name="Nordborg M."/>
            <person name="Tomkins J."/>
            <person name="Borevitz J."/>
            <person name="Derieg N."/>
            <person name="Yan J."/>
            <person name="Mihaltcheva S."/>
            <person name="Hayes R.D."/>
            <person name="Rokhsar D."/>
        </authorList>
    </citation>
    <scope>NUCLEOTIDE SEQUENCE [LARGE SCALE GENOMIC DNA]</scope>
    <source>
        <strain evidence="7">cv. Goldsmith</strain>
    </source>
</reference>
<dbReference type="FunCoup" id="A0A2G5CFM9">
    <property type="interactions" value="1803"/>
</dbReference>
<evidence type="ECO:0000259" key="5">
    <source>
        <dbReference type="Pfam" id="PF01743"/>
    </source>
</evidence>
<dbReference type="Pfam" id="PF01743">
    <property type="entry name" value="PolyA_pol"/>
    <property type="match status" value="1"/>
</dbReference>
<dbReference type="FunFam" id="3.30.460.10:FF:000019">
    <property type="entry name" value="tRNA nucleotidyltransferase cca2"/>
    <property type="match status" value="1"/>
</dbReference>
<organism evidence="6 7">
    <name type="scientific">Aquilegia coerulea</name>
    <name type="common">Rocky mountain columbine</name>
    <dbReference type="NCBI Taxonomy" id="218851"/>
    <lineage>
        <taxon>Eukaryota</taxon>
        <taxon>Viridiplantae</taxon>
        <taxon>Streptophyta</taxon>
        <taxon>Embryophyta</taxon>
        <taxon>Tracheophyta</taxon>
        <taxon>Spermatophyta</taxon>
        <taxon>Magnoliopsida</taxon>
        <taxon>Ranunculales</taxon>
        <taxon>Ranunculaceae</taxon>
        <taxon>Thalictroideae</taxon>
        <taxon>Aquilegia</taxon>
    </lineage>
</organism>
<dbReference type="InterPro" id="IPR002646">
    <property type="entry name" value="PolA_pol_head_dom"/>
</dbReference>
<dbReference type="PANTHER" id="PTHR13734:SF5">
    <property type="entry name" value="CCA TRNA NUCLEOTIDYLTRANSFERASE, MITOCHONDRIAL"/>
    <property type="match status" value="1"/>
</dbReference>
<sequence>MVSSLKKKIEITEIEKKIFDRLLEVVHHFNRDTQLRVAGGWVRDKLLGKECNDIDIAVDNMSGKEFCEKINHYLSIIGEEKQGIGVIRCNPEQSKHLETARMRLYNIWIDFVNLRSEDYTKNKNKRRIPTMMFGTAEEDAYRRDLTINSLFYNINTNSVEDFTERGLADLRSGKIVTPLPPKKTFLDDSLRVLRAIRFGARFGFVLDEELKEAASCNEVKNDLKDKNKISKERIGHEIDLMISCNEPVKAMVYICDLQLFWTVFLPHQSEIDDYARVARCCVSYIDVAWRLLQEVGFSTFDDEERRIYLYGAMFLPLRKQVPIVNDIVRNSLKLKTKDAEMVLKLHAASERFLSWISSVTLDNSKHFKEGSERKTFQVSSGQRIIAGKLLRDIKSWWRVSLLISILISPTDFSDAEDFSEACAKLDKSQELYKRIENAIMELGLDNVWKMKELIDGHEIASILQVNVKTEGRKVGEWKDKSLEWQLAHPSATAEECRDWIRQEWEKSSP</sequence>
<dbReference type="Gene3D" id="1.10.3090.10">
    <property type="entry name" value="cca-adding enzyme, domain 2"/>
    <property type="match status" value="1"/>
</dbReference>
<evidence type="ECO:0000256" key="2">
    <source>
        <dbReference type="ARBA" id="ARBA00022679"/>
    </source>
</evidence>
<evidence type="ECO:0000313" key="7">
    <source>
        <dbReference type="Proteomes" id="UP000230069"/>
    </source>
</evidence>
<dbReference type="EMBL" id="KZ305074">
    <property type="protein sequence ID" value="PIA30102.1"/>
    <property type="molecule type" value="Genomic_DNA"/>
</dbReference>
<dbReference type="AlphaFoldDB" id="A0A2G5CFM9"/>
<keyword evidence="7" id="KW-1185">Reference proteome</keyword>
<keyword evidence="2 4" id="KW-0808">Transferase</keyword>
<dbReference type="Proteomes" id="UP000230069">
    <property type="component" value="Unassembled WGS sequence"/>
</dbReference>
<dbReference type="OrthoDB" id="445712at2759"/>
<dbReference type="GO" id="GO:0005739">
    <property type="term" value="C:mitochondrion"/>
    <property type="evidence" value="ECO:0007669"/>
    <property type="project" value="UniProtKB-ARBA"/>
</dbReference>
<gene>
    <name evidence="6" type="ORF">AQUCO_05700073v1</name>
</gene>
<dbReference type="GO" id="GO:0052929">
    <property type="term" value="F:ATP:3'-cytidine-cytidine-tRNA adenylyltransferase activity"/>
    <property type="evidence" value="ECO:0007669"/>
    <property type="project" value="TreeGrafter"/>
</dbReference>